<reference evidence="1 2" key="1">
    <citation type="submission" date="2019-01" db="EMBL/GenBank/DDBJ databases">
        <title>Pseudoxanthomonas composti sp. nov., isolated from compost.</title>
        <authorList>
            <person name="Yang G."/>
        </authorList>
    </citation>
    <scope>NUCLEOTIDE SEQUENCE [LARGE SCALE GENOMIC DNA]</scope>
    <source>
        <strain evidence="1 2">GSS15</strain>
    </source>
</reference>
<proteinExistence type="predicted"/>
<organism evidence="1 2">
    <name type="scientific">Pseudoxanthomonas composti</name>
    <dbReference type="NCBI Taxonomy" id="2137479"/>
    <lineage>
        <taxon>Bacteria</taxon>
        <taxon>Pseudomonadati</taxon>
        <taxon>Pseudomonadota</taxon>
        <taxon>Gammaproteobacteria</taxon>
        <taxon>Lysobacterales</taxon>
        <taxon>Lysobacteraceae</taxon>
        <taxon>Pseudoxanthomonas</taxon>
    </lineage>
</organism>
<gene>
    <name evidence="1" type="ORF">EPA99_02120</name>
</gene>
<dbReference type="EMBL" id="SAWZ01000001">
    <property type="protein sequence ID" value="RXR08640.1"/>
    <property type="molecule type" value="Genomic_DNA"/>
</dbReference>
<sequence>MNRYVFSYTGQGLRPTVAELIGRVATLVETLAERGVDVQLGRLAVEKRDPALVVLADILGPVDWVERAEPLLANQRIHCVPCR</sequence>
<keyword evidence="2" id="KW-1185">Reference proteome</keyword>
<comment type="caution">
    <text evidence="1">The sequence shown here is derived from an EMBL/GenBank/DDBJ whole genome shotgun (WGS) entry which is preliminary data.</text>
</comment>
<evidence type="ECO:0000313" key="1">
    <source>
        <dbReference type="EMBL" id="RXR08640.1"/>
    </source>
</evidence>
<dbReference type="Proteomes" id="UP000289784">
    <property type="component" value="Unassembled WGS sequence"/>
</dbReference>
<dbReference type="RefSeq" id="WP_129469531.1">
    <property type="nucleotide sequence ID" value="NZ_SAWZ01000001.1"/>
</dbReference>
<name>A0A4Q1JZ86_9GAMM</name>
<dbReference type="AlphaFoldDB" id="A0A4Q1JZ86"/>
<accession>A0A4Q1JZ86</accession>
<evidence type="ECO:0000313" key="2">
    <source>
        <dbReference type="Proteomes" id="UP000289784"/>
    </source>
</evidence>
<protein>
    <submittedName>
        <fullName evidence="1">Uncharacterized protein</fullName>
    </submittedName>
</protein>